<name>A0ABU2S8N7_9ACTN</name>
<sequence>MTTTDPAEALTDLEPLQAMLADAVIVGVGEATRAAREVTTQGHRVVRLLVEHLGFRVLAIQDDEAAVERVNAYIRGHEGDARAAMSDLWTPWRTEEMVAVLEWARAFNQRNPSDALRIVGLDPVSARPSDYQAVIDHVVDLPGDRLAELRLHYDTIVTAHEVPEHVQHARGSHPGHPFVEHARDAYDLVASLPAPGAALEKAKLILDWHAGSFAAGGFDYALTRRRSVAALTSLPRNEGAKVVYWEGMAFTANAARVIPAALLDPFQSVGNELRGQLGSGYFSLLIAFAQGNVSGLHPGQRVPRPMAESADATLTGAGPDRYLLDLRASRPGPVNDWLRGPHKLRIIGGVYDATADSDHYLTTGRLDEWFDAVLQVGAVTPTTLLRPARRNASCTPPWPSSEADTAASPSPNSSTASPT</sequence>
<evidence type="ECO:0000256" key="1">
    <source>
        <dbReference type="SAM" id="MobiDB-lite"/>
    </source>
</evidence>
<dbReference type="CDD" id="cd14728">
    <property type="entry name" value="Ere-like"/>
    <property type="match status" value="1"/>
</dbReference>
<dbReference type="SUPFAM" id="SSF159501">
    <property type="entry name" value="EreA/ChaN-like"/>
    <property type="match status" value="1"/>
</dbReference>
<dbReference type="EMBL" id="JAVREV010000013">
    <property type="protein sequence ID" value="MDT0445337.1"/>
    <property type="molecule type" value="Genomic_DNA"/>
</dbReference>
<dbReference type="Gene3D" id="3.30.1870.10">
    <property type="entry name" value="EreA-like, domain 2"/>
    <property type="match status" value="1"/>
</dbReference>
<protein>
    <submittedName>
        <fullName evidence="2">Erythromycin esterase family protein</fullName>
    </submittedName>
</protein>
<dbReference type="PANTHER" id="PTHR31299:SF0">
    <property type="entry name" value="ESTERASE, PUTATIVE (AFU_ORTHOLOGUE AFUA_1G05850)-RELATED"/>
    <property type="match status" value="1"/>
</dbReference>
<feature type="region of interest" description="Disordered" evidence="1">
    <location>
        <begin position="389"/>
        <end position="419"/>
    </location>
</feature>
<dbReference type="PANTHER" id="PTHR31299">
    <property type="entry name" value="ESTERASE, PUTATIVE (AFU_ORTHOLOGUE AFUA_1G05850)-RELATED"/>
    <property type="match status" value="1"/>
</dbReference>
<gene>
    <name evidence="2" type="ORF">RM779_22430</name>
</gene>
<accession>A0ABU2S8N7</accession>
<dbReference type="InterPro" id="IPR052036">
    <property type="entry name" value="Hydrolase/PRTase-associated"/>
</dbReference>
<dbReference type="RefSeq" id="WP_311619553.1">
    <property type="nucleotide sequence ID" value="NZ_JAVREV010000013.1"/>
</dbReference>
<dbReference type="Proteomes" id="UP001183615">
    <property type="component" value="Unassembled WGS sequence"/>
</dbReference>
<dbReference type="Pfam" id="PF05139">
    <property type="entry name" value="Erythro_esteras"/>
    <property type="match status" value="1"/>
</dbReference>
<evidence type="ECO:0000313" key="2">
    <source>
        <dbReference type="EMBL" id="MDT0445337.1"/>
    </source>
</evidence>
<organism evidence="2 3">
    <name type="scientific">Streptomyces johnsoniae</name>
    <dbReference type="NCBI Taxonomy" id="3075532"/>
    <lineage>
        <taxon>Bacteria</taxon>
        <taxon>Bacillati</taxon>
        <taxon>Actinomycetota</taxon>
        <taxon>Actinomycetes</taxon>
        <taxon>Kitasatosporales</taxon>
        <taxon>Streptomycetaceae</taxon>
        <taxon>Streptomyces</taxon>
    </lineage>
</organism>
<feature type="compositionally biased region" description="Low complexity" evidence="1">
    <location>
        <begin position="405"/>
        <end position="419"/>
    </location>
</feature>
<keyword evidence="3" id="KW-1185">Reference proteome</keyword>
<dbReference type="Gene3D" id="3.40.1660.10">
    <property type="entry name" value="EreA-like (biosynthetic domain)"/>
    <property type="match status" value="1"/>
</dbReference>
<dbReference type="InterPro" id="IPR007815">
    <property type="entry name" value="Emycin_Estase"/>
</dbReference>
<reference evidence="3" key="1">
    <citation type="submission" date="2023-07" db="EMBL/GenBank/DDBJ databases">
        <title>30 novel species of actinomycetes from the DSMZ collection.</title>
        <authorList>
            <person name="Nouioui I."/>
        </authorList>
    </citation>
    <scope>NUCLEOTIDE SEQUENCE [LARGE SCALE GENOMIC DNA]</scope>
    <source>
        <strain evidence="3">DSM 41886</strain>
    </source>
</reference>
<dbReference type="Gene3D" id="1.20.1440.30">
    <property type="entry name" value="Biosynthetic Protein domain"/>
    <property type="match status" value="1"/>
</dbReference>
<comment type="caution">
    <text evidence="2">The sequence shown here is derived from an EMBL/GenBank/DDBJ whole genome shotgun (WGS) entry which is preliminary data.</text>
</comment>
<evidence type="ECO:0000313" key="3">
    <source>
        <dbReference type="Proteomes" id="UP001183615"/>
    </source>
</evidence>
<proteinExistence type="predicted"/>